<gene>
    <name evidence="3" type="ORF">RJ641_002689</name>
</gene>
<evidence type="ECO:0000313" key="4">
    <source>
        <dbReference type="Proteomes" id="UP001370490"/>
    </source>
</evidence>
<keyword evidence="4" id="KW-1185">Reference proteome</keyword>
<evidence type="ECO:0000259" key="2">
    <source>
        <dbReference type="PROSITE" id="PS50089"/>
    </source>
</evidence>
<evidence type="ECO:0000313" key="3">
    <source>
        <dbReference type="EMBL" id="KAK6930896.1"/>
    </source>
</evidence>
<sequence length="251" mass="29429">MWQKQSHNSSFRESIKTLEADIQHANTLAAALPRDYDGDCVQMRLSYSLIAPLFLFLIEWMDYRCTDTIPSYLGLLDILIYKVYADGMPTMSSGERKATLREFYAIIYPSLRQLEEDLTELKDNHRRGRCSEVMSRKRSEDRRKLHEKYVERDDECGICMESCSNVVLPNCGHSMCLGCFHDWNLRSQSCPFCRGSLKRVRSRDLWILTSNNDVVDTSVIAKDNLRRFYLYIENLPLLMPDTHIFVYDYML</sequence>
<dbReference type="SMART" id="SM00184">
    <property type="entry name" value="RING"/>
    <property type="match status" value="1"/>
</dbReference>
<organism evidence="3 4">
    <name type="scientific">Dillenia turbinata</name>
    <dbReference type="NCBI Taxonomy" id="194707"/>
    <lineage>
        <taxon>Eukaryota</taxon>
        <taxon>Viridiplantae</taxon>
        <taxon>Streptophyta</taxon>
        <taxon>Embryophyta</taxon>
        <taxon>Tracheophyta</taxon>
        <taxon>Spermatophyta</taxon>
        <taxon>Magnoliopsida</taxon>
        <taxon>eudicotyledons</taxon>
        <taxon>Gunneridae</taxon>
        <taxon>Pentapetalae</taxon>
        <taxon>Dilleniales</taxon>
        <taxon>Dilleniaceae</taxon>
        <taxon>Dillenia</taxon>
    </lineage>
</organism>
<dbReference type="InterPro" id="IPR013083">
    <property type="entry name" value="Znf_RING/FYVE/PHD"/>
</dbReference>
<reference evidence="3 4" key="1">
    <citation type="submission" date="2023-12" db="EMBL/GenBank/DDBJ databases">
        <title>A high-quality genome assembly for Dillenia turbinata (Dilleniales).</title>
        <authorList>
            <person name="Chanderbali A."/>
        </authorList>
    </citation>
    <scope>NUCLEOTIDE SEQUENCE [LARGE SCALE GENOMIC DNA]</scope>
    <source>
        <strain evidence="3">LSX21</strain>
        <tissue evidence="3">Leaf</tissue>
    </source>
</reference>
<name>A0AAN8VJH5_9MAGN</name>
<accession>A0AAN8VJH5</accession>
<dbReference type="Pfam" id="PF13920">
    <property type="entry name" value="zf-C3HC4_3"/>
    <property type="match status" value="1"/>
</dbReference>
<dbReference type="EMBL" id="JBAMMX010000011">
    <property type="protein sequence ID" value="KAK6930896.1"/>
    <property type="molecule type" value="Genomic_DNA"/>
</dbReference>
<dbReference type="PANTHER" id="PTHR15315:SF22">
    <property type="entry name" value="OS01G0905700 PROTEIN"/>
    <property type="match status" value="1"/>
</dbReference>
<dbReference type="SUPFAM" id="SSF57850">
    <property type="entry name" value="RING/U-box"/>
    <property type="match status" value="1"/>
</dbReference>
<dbReference type="GO" id="GO:0008270">
    <property type="term" value="F:zinc ion binding"/>
    <property type="evidence" value="ECO:0007669"/>
    <property type="project" value="UniProtKB-KW"/>
</dbReference>
<evidence type="ECO:0000256" key="1">
    <source>
        <dbReference type="PROSITE-ProRule" id="PRU00175"/>
    </source>
</evidence>
<dbReference type="GO" id="GO:0061630">
    <property type="term" value="F:ubiquitin protein ligase activity"/>
    <property type="evidence" value="ECO:0007669"/>
    <property type="project" value="TreeGrafter"/>
</dbReference>
<dbReference type="AlphaFoldDB" id="A0AAN8VJH5"/>
<comment type="caution">
    <text evidence="3">The sequence shown here is derived from an EMBL/GenBank/DDBJ whole genome shotgun (WGS) entry which is preliminary data.</text>
</comment>
<dbReference type="Proteomes" id="UP001370490">
    <property type="component" value="Unassembled WGS sequence"/>
</dbReference>
<protein>
    <recommendedName>
        <fullName evidence="2">RING-type domain-containing protein</fullName>
    </recommendedName>
</protein>
<dbReference type="GO" id="GO:0016567">
    <property type="term" value="P:protein ubiquitination"/>
    <property type="evidence" value="ECO:0007669"/>
    <property type="project" value="TreeGrafter"/>
</dbReference>
<dbReference type="FunFam" id="3.30.40.10:FF:000660">
    <property type="entry name" value="RING/U-box superfamily protein"/>
    <property type="match status" value="1"/>
</dbReference>
<dbReference type="PROSITE" id="PS50089">
    <property type="entry name" value="ZF_RING_2"/>
    <property type="match status" value="1"/>
</dbReference>
<keyword evidence="1" id="KW-0479">Metal-binding</keyword>
<dbReference type="InterPro" id="IPR001841">
    <property type="entry name" value="Znf_RING"/>
</dbReference>
<dbReference type="Gene3D" id="3.30.40.10">
    <property type="entry name" value="Zinc/RING finger domain, C3HC4 (zinc finger)"/>
    <property type="match status" value="1"/>
</dbReference>
<feature type="domain" description="RING-type" evidence="2">
    <location>
        <begin position="156"/>
        <end position="194"/>
    </location>
</feature>
<keyword evidence="1" id="KW-0862">Zinc</keyword>
<keyword evidence="1" id="KW-0863">Zinc-finger</keyword>
<proteinExistence type="predicted"/>
<dbReference type="PANTHER" id="PTHR15315">
    <property type="entry name" value="RING FINGER PROTEIN 41, 151"/>
    <property type="match status" value="1"/>
</dbReference>